<evidence type="ECO:0000313" key="4">
    <source>
        <dbReference type="EMBL" id="KAB2367676.1"/>
    </source>
</evidence>
<dbReference type="PROSITE" id="PS51318">
    <property type="entry name" value="TAT"/>
    <property type="match status" value="1"/>
</dbReference>
<dbReference type="Pfam" id="PF00753">
    <property type="entry name" value="Lactamase_B"/>
    <property type="match status" value="1"/>
</dbReference>
<dbReference type="AlphaFoldDB" id="A0A6L3VLH9"/>
<dbReference type="Gene3D" id="3.60.15.10">
    <property type="entry name" value="Ribonuclease Z/Hydroxyacylglutathione hydrolase-like"/>
    <property type="match status" value="1"/>
</dbReference>
<evidence type="ECO:0000259" key="3">
    <source>
        <dbReference type="Pfam" id="PF00753"/>
    </source>
</evidence>
<organism evidence="4 5">
    <name type="scientific">Actinomadura montaniterrae</name>
    <dbReference type="NCBI Taxonomy" id="1803903"/>
    <lineage>
        <taxon>Bacteria</taxon>
        <taxon>Bacillati</taxon>
        <taxon>Actinomycetota</taxon>
        <taxon>Actinomycetes</taxon>
        <taxon>Streptosporangiales</taxon>
        <taxon>Thermomonosporaceae</taxon>
        <taxon>Actinomadura</taxon>
    </lineage>
</organism>
<evidence type="ECO:0000256" key="2">
    <source>
        <dbReference type="ARBA" id="ARBA00022801"/>
    </source>
</evidence>
<protein>
    <submittedName>
        <fullName evidence="4">MBL fold metallo-hydrolase</fullName>
    </submittedName>
</protein>
<dbReference type="InterPro" id="IPR006311">
    <property type="entry name" value="TAT_signal"/>
</dbReference>
<dbReference type="RefSeq" id="WP_151545145.1">
    <property type="nucleotide sequence ID" value="NZ_WBMR01000181.1"/>
</dbReference>
<keyword evidence="1" id="KW-0540">Nuclease</keyword>
<sequence>MCDGQVDGSGAAGARPSRRAVLGTAAVAGMAAFGAVGAPGRALAAPAPQGGERTDARTRLVLLGTAGGPVPIAERFGISSAVVVGDRTYLFDAGRGSASQYVRAGLPLKSLKAVFVTHLHADHTADLFNYLMLAQASPDGDALVPPVQVFGPGPAGAMGPPFAGPRPVPDVNPDNPTPGLKDLINGSLDANAYTFNIYGREGATPIHPESILRLTEIDVSRTGADPLKNRAPRIRPFTVFEDDRIRVQATLGAHGLVFPAFGFRCETPDGVITFSGDTAYHENIIELAHGSDVLVHEAVSVDYYKDKNQNAAFIEHLKEAHTDVTQVGDVARLAGAGKLVLSHLGPAKPSMVPDRVWYQGARKSYRGPVVVGNDLVTVPLRGKRG</sequence>
<dbReference type="CDD" id="cd07719">
    <property type="entry name" value="arylsulfatase_AtsA-like_MBL-fold"/>
    <property type="match status" value="1"/>
</dbReference>
<evidence type="ECO:0000256" key="1">
    <source>
        <dbReference type="ARBA" id="ARBA00022759"/>
    </source>
</evidence>
<gene>
    <name evidence="4" type="ORF">F9B16_38375</name>
</gene>
<dbReference type="OrthoDB" id="4137979at2"/>
<dbReference type="Proteomes" id="UP000483004">
    <property type="component" value="Unassembled WGS sequence"/>
</dbReference>
<dbReference type="InterPro" id="IPR044094">
    <property type="entry name" value="AtsA-like_MBL-fold"/>
</dbReference>
<dbReference type="SUPFAM" id="SSF56281">
    <property type="entry name" value="Metallo-hydrolase/oxidoreductase"/>
    <property type="match status" value="1"/>
</dbReference>
<dbReference type="InterPro" id="IPR036866">
    <property type="entry name" value="RibonucZ/Hydroxyglut_hydro"/>
</dbReference>
<feature type="domain" description="Metallo-beta-lactamase" evidence="3">
    <location>
        <begin position="78"/>
        <end position="288"/>
    </location>
</feature>
<dbReference type="EMBL" id="WBMR01000181">
    <property type="protein sequence ID" value="KAB2367676.1"/>
    <property type="molecule type" value="Genomic_DNA"/>
</dbReference>
<dbReference type="GO" id="GO:0042781">
    <property type="term" value="F:3'-tRNA processing endoribonuclease activity"/>
    <property type="evidence" value="ECO:0007669"/>
    <property type="project" value="TreeGrafter"/>
</dbReference>
<reference evidence="4 5" key="1">
    <citation type="submission" date="2019-09" db="EMBL/GenBank/DDBJ databases">
        <title>Actinomadura physcomitrii sp. nov., a novel actinomycete isolated from moss [Physcomitrium sphaericum (Ludw) Fuernr].</title>
        <authorList>
            <person name="Liu C."/>
            <person name="Zhuang X."/>
        </authorList>
    </citation>
    <scope>NUCLEOTIDE SEQUENCE [LARGE SCALE GENOMIC DNA]</scope>
    <source>
        <strain evidence="4 5">CYP1-1B</strain>
    </source>
</reference>
<accession>A0A6L3VLH9</accession>
<dbReference type="PANTHER" id="PTHR46018">
    <property type="entry name" value="ZINC PHOSPHODIESTERASE ELAC PROTEIN 1"/>
    <property type="match status" value="1"/>
</dbReference>
<dbReference type="PANTHER" id="PTHR46018:SF2">
    <property type="entry name" value="ZINC PHOSPHODIESTERASE ELAC PROTEIN 1"/>
    <property type="match status" value="1"/>
</dbReference>
<keyword evidence="2 4" id="KW-0378">Hydrolase</keyword>
<keyword evidence="5" id="KW-1185">Reference proteome</keyword>
<name>A0A6L3VLH9_9ACTN</name>
<comment type="caution">
    <text evidence="4">The sequence shown here is derived from an EMBL/GenBank/DDBJ whole genome shotgun (WGS) entry which is preliminary data.</text>
</comment>
<keyword evidence="1" id="KW-0255">Endonuclease</keyword>
<evidence type="ECO:0000313" key="5">
    <source>
        <dbReference type="Proteomes" id="UP000483004"/>
    </source>
</evidence>
<proteinExistence type="predicted"/>
<dbReference type="InterPro" id="IPR001279">
    <property type="entry name" value="Metallo-B-lactamas"/>
</dbReference>